<dbReference type="InterPro" id="IPR021133">
    <property type="entry name" value="HEAT_type_2"/>
</dbReference>
<dbReference type="EMBL" id="BAABLW010000001">
    <property type="protein sequence ID" value="GAA4911361.1"/>
    <property type="molecule type" value="Genomic_DNA"/>
</dbReference>
<dbReference type="Gene3D" id="1.25.40.290">
    <property type="entry name" value="ARM repeat domains"/>
    <property type="match status" value="1"/>
</dbReference>
<evidence type="ECO:0000313" key="1">
    <source>
        <dbReference type="EMBL" id="GAA4911361.1"/>
    </source>
</evidence>
<dbReference type="RefSeq" id="WP_345476282.1">
    <property type="nucleotide sequence ID" value="NZ_BAABLW010000001.1"/>
</dbReference>
<reference evidence="2" key="1">
    <citation type="journal article" date="2019" name="Int. J. Syst. Evol. Microbiol.">
        <title>The Global Catalogue of Microorganisms (GCM) 10K type strain sequencing project: providing services to taxonomists for standard genome sequencing and annotation.</title>
        <authorList>
            <consortium name="The Broad Institute Genomics Platform"/>
            <consortium name="The Broad Institute Genome Sequencing Center for Infectious Disease"/>
            <person name="Wu L."/>
            <person name="Ma J."/>
        </authorList>
    </citation>
    <scope>NUCLEOTIDE SEQUENCE [LARGE SCALE GENOMIC DNA]</scope>
    <source>
        <strain evidence="2">JCM 19129</strain>
    </source>
</reference>
<dbReference type="PROSITE" id="PS50077">
    <property type="entry name" value="HEAT_REPEAT"/>
    <property type="match status" value="1"/>
</dbReference>
<evidence type="ECO:0000313" key="2">
    <source>
        <dbReference type="Proteomes" id="UP001500368"/>
    </source>
</evidence>
<dbReference type="SUPFAM" id="SSF48371">
    <property type="entry name" value="ARM repeat"/>
    <property type="match status" value="1"/>
</dbReference>
<organism evidence="1 2">
    <name type="scientific">Nesterenkonia rhizosphaerae</name>
    <dbReference type="NCBI Taxonomy" id="1348272"/>
    <lineage>
        <taxon>Bacteria</taxon>
        <taxon>Bacillati</taxon>
        <taxon>Actinomycetota</taxon>
        <taxon>Actinomycetes</taxon>
        <taxon>Micrococcales</taxon>
        <taxon>Micrococcaceae</taxon>
        <taxon>Nesterenkonia</taxon>
    </lineage>
</organism>
<comment type="caution">
    <text evidence="1">The sequence shown here is derived from an EMBL/GenBank/DDBJ whole genome shotgun (WGS) entry which is preliminary data.</text>
</comment>
<name>A0ABP9FVT3_9MICC</name>
<proteinExistence type="predicted"/>
<sequence length="381" mass="42091">MPQADELISTQTAETLTRQLAAITGSHMPALTAASRAFDGLSLRERSDHLRDALLEDIPGDYEQLAAVIRAAAESAEFTGWLIWPVTSAVAARARTEATHQAFADALHLLAELTHRLTAEFAIRALLRHDLDAALSIITEWTTSPDEHVRRLASEGTRPYLPWAVRIPQLTKQPGITIPILNTLYKDKSEYVRRSVANHLNDLSRDIPDVVVETARSWLADPDETTPWVVRHGLRTLIKKGHPSALELLGFGPAEIEVSGPYLERTEVPWGGALTFRAELHNTGEEPAQLAIDYVIHHRKANGTTTAKTFKLTTGVLGPGECLSVQRKHSFRMITTRRYYPGAHAVALQINGIATEQRSFELLPEERGRPPLDDLITAASS</sequence>
<protein>
    <submittedName>
        <fullName evidence="1">DNA alkylation repair protein</fullName>
    </submittedName>
</protein>
<dbReference type="Proteomes" id="UP001500368">
    <property type="component" value="Unassembled WGS sequence"/>
</dbReference>
<accession>A0ABP9FVT3</accession>
<gene>
    <name evidence="1" type="ORF">GCM10025790_02170</name>
</gene>
<dbReference type="InterPro" id="IPR016024">
    <property type="entry name" value="ARM-type_fold"/>
</dbReference>
<keyword evidence="2" id="KW-1185">Reference proteome</keyword>